<feature type="compositionally biased region" description="Low complexity" evidence="5">
    <location>
        <begin position="25"/>
        <end position="41"/>
    </location>
</feature>
<organism evidence="7">
    <name type="scientific">Dissoconium aciculare CBS 342.82</name>
    <dbReference type="NCBI Taxonomy" id="1314786"/>
    <lineage>
        <taxon>Eukaryota</taxon>
        <taxon>Fungi</taxon>
        <taxon>Dikarya</taxon>
        <taxon>Ascomycota</taxon>
        <taxon>Pezizomycotina</taxon>
        <taxon>Dothideomycetes</taxon>
        <taxon>Dothideomycetidae</taxon>
        <taxon>Mycosphaerellales</taxon>
        <taxon>Dissoconiaceae</taxon>
        <taxon>Dissoconium</taxon>
    </lineage>
</organism>
<dbReference type="GO" id="GO:0016787">
    <property type="term" value="F:hydrolase activity"/>
    <property type="evidence" value="ECO:0007669"/>
    <property type="project" value="UniProtKB-KW"/>
</dbReference>
<reference evidence="7" key="3">
    <citation type="submission" date="2025-08" db="UniProtKB">
        <authorList>
            <consortium name="RefSeq"/>
        </authorList>
    </citation>
    <scope>IDENTIFICATION</scope>
    <source>
        <strain evidence="7">CBS 342.82</strain>
    </source>
</reference>
<dbReference type="RefSeq" id="XP_033461976.1">
    <property type="nucleotide sequence ID" value="XM_033604164.1"/>
</dbReference>
<keyword evidence="6" id="KW-1185">Reference proteome</keyword>
<dbReference type="Proteomes" id="UP000504637">
    <property type="component" value="Unplaced"/>
</dbReference>
<dbReference type="GO" id="GO:0003724">
    <property type="term" value="F:RNA helicase activity"/>
    <property type="evidence" value="ECO:0007669"/>
    <property type="project" value="UniProtKB-EC"/>
</dbReference>
<evidence type="ECO:0000256" key="3">
    <source>
        <dbReference type="ARBA" id="ARBA00022806"/>
    </source>
</evidence>
<sequence length="147" mass="15989">MSKSEPSAANHGIKRKRPRSDGPNSSPLAAKKQKLLQSRQKLPIFSRARDIRSLMSKHNVLVLSGETGSGKSTQVPQFLLESRWCTGKIAITQPRRVAAINLARRVAEEMGSPLGSASPASKVGYSVRFDDNTSPSTRIKYLTEAAS</sequence>
<evidence type="ECO:0000313" key="7">
    <source>
        <dbReference type="RefSeq" id="XP_033461976.1"/>
    </source>
</evidence>
<dbReference type="EC" id="3.6.4.13" evidence="1"/>
<dbReference type="SUPFAM" id="SSF52540">
    <property type="entry name" value="P-loop containing nucleoside triphosphate hydrolases"/>
    <property type="match status" value="1"/>
</dbReference>
<dbReference type="GeneID" id="54361964"/>
<dbReference type="AlphaFoldDB" id="A0A6J3MA84"/>
<dbReference type="GO" id="GO:0045943">
    <property type="term" value="P:positive regulation of transcription by RNA polymerase I"/>
    <property type="evidence" value="ECO:0007669"/>
    <property type="project" value="TreeGrafter"/>
</dbReference>
<dbReference type="GO" id="GO:0005730">
    <property type="term" value="C:nucleolus"/>
    <property type="evidence" value="ECO:0007669"/>
    <property type="project" value="TreeGrafter"/>
</dbReference>
<evidence type="ECO:0000313" key="6">
    <source>
        <dbReference type="Proteomes" id="UP000504637"/>
    </source>
</evidence>
<proteinExistence type="predicted"/>
<dbReference type="InterPro" id="IPR027417">
    <property type="entry name" value="P-loop_NTPase"/>
</dbReference>
<evidence type="ECO:0000256" key="5">
    <source>
        <dbReference type="SAM" id="MobiDB-lite"/>
    </source>
</evidence>
<dbReference type="GO" id="GO:0003725">
    <property type="term" value="F:double-stranded RNA binding"/>
    <property type="evidence" value="ECO:0007669"/>
    <property type="project" value="TreeGrafter"/>
</dbReference>
<feature type="region of interest" description="Disordered" evidence="5">
    <location>
        <begin position="1"/>
        <end position="41"/>
    </location>
</feature>
<evidence type="ECO:0000256" key="2">
    <source>
        <dbReference type="ARBA" id="ARBA00022801"/>
    </source>
</evidence>
<gene>
    <name evidence="7" type="ORF">K489DRAFT_377472</name>
</gene>
<dbReference type="PANTHER" id="PTHR18934:SF118">
    <property type="entry name" value="ATP-DEPENDENT RNA HELICASE DHX33"/>
    <property type="match status" value="1"/>
</dbReference>
<evidence type="ECO:0000256" key="1">
    <source>
        <dbReference type="ARBA" id="ARBA00012552"/>
    </source>
</evidence>
<comment type="catalytic activity">
    <reaction evidence="4">
        <text>ATP + H2O = ADP + phosphate + H(+)</text>
        <dbReference type="Rhea" id="RHEA:13065"/>
        <dbReference type="ChEBI" id="CHEBI:15377"/>
        <dbReference type="ChEBI" id="CHEBI:15378"/>
        <dbReference type="ChEBI" id="CHEBI:30616"/>
        <dbReference type="ChEBI" id="CHEBI:43474"/>
        <dbReference type="ChEBI" id="CHEBI:456216"/>
        <dbReference type="EC" id="3.6.4.13"/>
    </reaction>
</comment>
<dbReference type="CDD" id="cd17917">
    <property type="entry name" value="DEXHc_RHA-like"/>
    <property type="match status" value="1"/>
</dbReference>
<keyword evidence="2" id="KW-0378">Hydrolase</keyword>
<keyword evidence="3" id="KW-0347">Helicase</keyword>
<evidence type="ECO:0000256" key="4">
    <source>
        <dbReference type="ARBA" id="ARBA00047984"/>
    </source>
</evidence>
<reference evidence="7" key="1">
    <citation type="submission" date="2020-01" db="EMBL/GenBank/DDBJ databases">
        <authorList>
            <consortium name="DOE Joint Genome Institute"/>
            <person name="Haridas S."/>
            <person name="Albert R."/>
            <person name="Binder M."/>
            <person name="Bloem J."/>
            <person name="Labutti K."/>
            <person name="Salamov A."/>
            <person name="Andreopoulos B."/>
            <person name="Baker S.E."/>
            <person name="Barry K."/>
            <person name="Bills G."/>
            <person name="Bluhm B.H."/>
            <person name="Cannon C."/>
            <person name="Castanera R."/>
            <person name="Culley D.E."/>
            <person name="Daum C."/>
            <person name="Ezra D."/>
            <person name="Gonzalez J.B."/>
            <person name="Henrissat B."/>
            <person name="Kuo A."/>
            <person name="Liang C."/>
            <person name="Lipzen A."/>
            <person name="Lutzoni F."/>
            <person name="Magnuson J."/>
            <person name="Mondo S."/>
            <person name="Nolan M."/>
            <person name="Ohm R."/>
            <person name="Pangilinan J."/>
            <person name="Park H.-J."/>
            <person name="Ramirez L."/>
            <person name="Alfaro M."/>
            <person name="Sun H."/>
            <person name="Tritt A."/>
            <person name="Yoshinaga Y."/>
            <person name="Zwiers L.-H."/>
            <person name="Turgeon B.G."/>
            <person name="Goodwin S.B."/>
            <person name="Spatafora J.W."/>
            <person name="Crous P.W."/>
            <person name="Grigoriev I.V."/>
        </authorList>
    </citation>
    <scope>NUCLEOTIDE SEQUENCE</scope>
    <source>
        <strain evidence="7">CBS 342.82</strain>
    </source>
</reference>
<accession>A0A6J3MA84</accession>
<dbReference type="PANTHER" id="PTHR18934">
    <property type="entry name" value="ATP-DEPENDENT RNA HELICASE"/>
    <property type="match status" value="1"/>
</dbReference>
<reference evidence="7" key="2">
    <citation type="submission" date="2020-04" db="EMBL/GenBank/DDBJ databases">
        <authorList>
            <consortium name="NCBI Genome Project"/>
        </authorList>
    </citation>
    <scope>NUCLEOTIDE SEQUENCE</scope>
    <source>
        <strain evidence="7">CBS 342.82</strain>
    </source>
</reference>
<protein>
    <recommendedName>
        <fullName evidence="1">RNA helicase</fullName>
        <ecNumber evidence="1">3.6.4.13</ecNumber>
    </recommendedName>
</protein>
<dbReference type="OrthoDB" id="5104517at2759"/>
<dbReference type="Gene3D" id="3.40.50.300">
    <property type="entry name" value="P-loop containing nucleotide triphosphate hydrolases"/>
    <property type="match status" value="1"/>
</dbReference>
<keyword evidence="3" id="KW-0547">Nucleotide-binding</keyword>
<name>A0A6J3MA84_9PEZI</name>
<keyword evidence="3" id="KW-0067">ATP-binding</keyword>